<proteinExistence type="predicted"/>
<dbReference type="AlphaFoldDB" id="A0AA41WAV6"/>
<sequence length="151" mass="16738">MIKKIIQILLCALMMSFALTGTLMAAEKVKPNYEFSELKEVRSVRNSEVSGWGAWTDQVLLMSGSPGRKYLVILTRPDHDLAFSLNLAVTNSGGQIMAKFDKVYAMNSAIKVGVPIKKIYELKGKEQIELAKKLVEKAEQDAEEANNKSEG</sequence>
<dbReference type="EMBL" id="JAMQGP010000010">
    <property type="protein sequence ID" value="MCM2681328.1"/>
    <property type="molecule type" value="Genomic_DNA"/>
</dbReference>
<dbReference type="Proteomes" id="UP001165393">
    <property type="component" value="Unassembled WGS sequence"/>
</dbReference>
<gene>
    <name evidence="2" type="ORF">NAF29_16895</name>
</gene>
<keyword evidence="3" id="KW-1185">Reference proteome</keyword>
<feature type="signal peptide" evidence="1">
    <location>
        <begin position="1"/>
        <end position="25"/>
    </location>
</feature>
<organism evidence="2 3">
    <name type="scientific">Echinimonas agarilytica</name>
    <dbReference type="NCBI Taxonomy" id="1215918"/>
    <lineage>
        <taxon>Bacteria</taxon>
        <taxon>Pseudomonadati</taxon>
        <taxon>Pseudomonadota</taxon>
        <taxon>Gammaproteobacteria</taxon>
        <taxon>Alteromonadales</taxon>
        <taxon>Echinimonadaceae</taxon>
        <taxon>Echinimonas</taxon>
    </lineage>
</organism>
<dbReference type="Pfam" id="PF20101">
    <property type="entry name" value="DUF6491"/>
    <property type="match status" value="1"/>
</dbReference>
<accession>A0AA41WAV6</accession>
<evidence type="ECO:0000313" key="3">
    <source>
        <dbReference type="Proteomes" id="UP001165393"/>
    </source>
</evidence>
<name>A0AA41WAV6_9GAMM</name>
<evidence type="ECO:0000256" key="1">
    <source>
        <dbReference type="SAM" id="SignalP"/>
    </source>
</evidence>
<reference evidence="2 3" key="1">
    <citation type="journal article" date="2013" name="Antonie Van Leeuwenhoek">
        <title>Echinimonas agarilytica gen. nov., sp. nov., a new gammaproteobacterium isolated from the sea urchin Strongylocentrotus intermedius.</title>
        <authorList>
            <person name="Nedashkovskaya O.I."/>
            <person name="Stenkova A.M."/>
            <person name="Zhukova N.V."/>
            <person name="Van Trappen S."/>
            <person name="Lee J.S."/>
            <person name="Kim S.B."/>
        </authorList>
    </citation>
    <scope>NUCLEOTIDE SEQUENCE [LARGE SCALE GENOMIC DNA]</scope>
    <source>
        <strain evidence="2 3">KMM 6351</strain>
    </source>
</reference>
<comment type="caution">
    <text evidence="2">The sequence shown here is derived from an EMBL/GenBank/DDBJ whole genome shotgun (WGS) entry which is preliminary data.</text>
</comment>
<dbReference type="RefSeq" id="WP_251262811.1">
    <property type="nucleotide sequence ID" value="NZ_JAMQGP010000010.1"/>
</dbReference>
<keyword evidence="1" id="KW-0732">Signal</keyword>
<protein>
    <submittedName>
        <fullName evidence="2">DUF6491 family protein</fullName>
    </submittedName>
</protein>
<evidence type="ECO:0000313" key="2">
    <source>
        <dbReference type="EMBL" id="MCM2681328.1"/>
    </source>
</evidence>
<feature type="chain" id="PRO_5041411656" evidence="1">
    <location>
        <begin position="26"/>
        <end position="151"/>
    </location>
</feature>
<dbReference type="InterPro" id="IPR045500">
    <property type="entry name" value="DUF6491"/>
</dbReference>